<evidence type="ECO:0000313" key="9">
    <source>
        <dbReference type="Proteomes" id="UP000605253"/>
    </source>
</evidence>
<keyword evidence="3 6" id="KW-1133">Transmembrane helix</keyword>
<feature type="transmembrane region" description="Helical" evidence="6">
    <location>
        <begin position="7"/>
        <end position="26"/>
    </location>
</feature>
<keyword evidence="4 6" id="KW-0472">Membrane</keyword>
<dbReference type="AlphaFoldDB" id="A0A917CR59"/>
<proteinExistence type="predicted"/>
<feature type="compositionally biased region" description="Polar residues" evidence="5">
    <location>
        <begin position="90"/>
        <end position="106"/>
    </location>
</feature>
<feature type="domain" description="Lipopolysaccharide assembly protein A" evidence="7">
    <location>
        <begin position="33"/>
        <end position="89"/>
    </location>
</feature>
<evidence type="ECO:0000256" key="1">
    <source>
        <dbReference type="ARBA" id="ARBA00022475"/>
    </source>
</evidence>
<keyword evidence="2 6" id="KW-0812">Transmembrane</keyword>
<reference evidence="8" key="1">
    <citation type="journal article" date="2014" name="Int. J. Syst. Evol. Microbiol.">
        <title>Complete genome sequence of Corynebacterium casei LMG S-19264T (=DSM 44701T), isolated from a smear-ripened cheese.</title>
        <authorList>
            <consortium name="US DOE Joint Genome Institute (JGI-PGF)"/>
            <person name="Walter F."/>
            <person name="Albersmeier A."/>
            <person name="Kalinowski J."/>
            <person name="Ruckert C."/>
        </authorList>
    </citation>
    <scope>NUCLEOTIDE SEQUENCE</scope>
    <source>
        <strain evidence="8">CGMCC 1.12181</strain>
    </source>
</reference>
<evidence type="ECO:0000256" key="3">
    <source>
        <dbReference type="ARBA" id="ARBA00022989"/>
    </source>
</evidence>
<evidence type="ECO:0000256" key="4">
    <source>
        <dbReference type="ARBA" id="ARBA00023136"/>
    </source>
</evidence>
<keyword evidence="9" id="KW-1185">Reference proteome</keyword>
<accession>A0A917CR59</accession>
<feature type="region of interest" description="Disordered" evidence="5">
    <location>
        <begin position="86"/>
        <end position="106"/>
    </location>
</feature>
<evidence type="ECO:0000256" key="5">
    <source>
        <dbReference type="SAM" id="MobiDB-lite"/>
    </source>
</evidence>
<evidence type="ECO:0000256" key="2">
    <source>
        <dbReference type="ARBA" id="ARBA00022692"/>
    </source>
</evidence>
<evidence type="ECO:0000313" key="8">
    <source>
        <dbReference type="EMBL" id="GGF95803.1"/>
    </source>
</evidence>
<evidence type="ECO:0000259" key="7">
    <source>
        <dbReference type="Pfam" id="PF06305"/>
    </source>
</evidence>
<dbReference type="RefSeq" id="WP_188365247.1">
    <property type="nucleotide sequence ID" value="NZ_BAABJF010000001.1"/>
</dbReference>
<sequence length="106" mass="12138">MKTIKKTLIIVLVIILLSFIVTLSALNLEAGELNMYFFTVNASLGFIVLMTLIAGVLIGALISWVLWLWPANREKRHWQRRYHQLRQETESQPASSQALKSPTETR</sequence>
<dbReference type="EMBL" id="BMEO01000006">
    <property type="protein sequence ID" value="GGF95803.1"/>
    <property type="molecule type" value="Genomic_DNA"/>
</dbReference>
<comment type="caution">
    <text evidence="8">The sequence shown here is derived from an EMBL/GenBank/DDBJ whole genome shotgun (WGS) entry which is preliminary data.</text>
</comment>
<dbReference type="Proteomes" id="UP000605253">
    <property type="component" value="Unassembled WGS sequence"/>
</dbReference>
<evidence type="ECO:0000256" key="6">
    <source>
        <dbReference type="SAM" id="Phobius"/>
    </source>
</evidence>
<dbReference type="GO" id="GO:0005886">
    <property type="term" value="C:plasma membrane"/>
    <property type="evidence" value="ECO:0007669"/>
    <property type="project" value="InterPro"/>
</dbReference>
<keyword evidence="1" id="KW-1003">Cell membrane</keyword>
<dbReference type="Pfam" id="PF06305">
    <property type="entry name" value="LapA_dom"/>
    <property type="match status" value="1"/>
</dbReference>
<feature type="transmembrane region" description="Helical" evidence="6">
    <location>
        <begin position="46"/>
        <end position="69"/>
    </location>
</feature>
<protein>
    <recommendedName>
        <fullName evidence="7">Lipopolysaccharide assembly protein A domain-containing protein</fullName>
    </recommendedName>
</protein>
<reference evidence="8" key="2">
    <citation type="submission" date="2020-09" db="EMBL/GenBank/DDBJ databases">
        <authorList>
            <person name="Sun Q."/>
            <person name="Zhou Y."/>
        </authorList>
    </citation>
    <scope>NUCLEOTIDE SEQUENCE</scope>
    <source>
        <strain evidence="8">CGMCC 1.12181</strain>
    </source>
</reference>
<gene>
    <name evidence="8" type="ORF">GCM10011365_16430</name>
</gene>
<name>A0A917CR59_9GAMM</name>
<dbReference type="InterPro" id="IPR010445">
    <property type="entry name" value="LapA_dom"/>
</dbReference>
<organism evidence="8 9">
    <name type="scientific">Marinicella pacifica</name>
    <dbReference type="NCBI Taxonomy" id="1171543"/>
    <lineage>
        <taxon>Bacteria</taxon>
        <taxon>Pseudomonadati</taxon>
        <taxon>Pseudomonadota</taxon>
        <taxon>Gammaproteobacteria</taxon>
        <taxon>Lysobacterales</taxon>
        <taxon>Marinicellaceae</taxon>
        <taxon>Marinicella</taxon>
    </lineage>
</organism>